<sequence>MSTNKLVMTIFITGATGYIGGSVLQRLLDHPKRANYEITALVRDPSKAIRLQAEFGVKTTVGSLQDLDKLSALAEDAHVVIHTADNNDIGAINAILSCLKVRHDKTGDLPLLIHTSGGGALLDDARGAHASAPIYSDLDLASLDALPPTAFNRAVDHAVVAADAAGYARTHIVSPSLIYGAASGALVRAGLANAHNVAIGQIVRSALRHGEVAVLGKGASVWADVHIDDAADLYIRLFDALLDNPETVSHGHDGYFFVENGEFSMVAVLTAVADALFALGRIPSGELVSRSEAEMGAYYGSPIFVKVLYGNSRCKAERARRELGWAPTHAAQDFVEGLRAEVESLVEENEASKSSGRFERS</sequence>
<protein>
    <recommendedName>
        <fullName evidence="1">NmrA-like domain-containing protein</fullName>
    </recommendedName>
</protein>
<gene>
    <name evidence="2" type="ORF">TRAPUB_2572</name>
</gene>
<dbReference type="Pfam" id="PF05368">
    <property type="entry name" value="NmrA"/>
    <property type="match status" value="1"/>
</dbReference>
<dbReference type="PANTHER" id="PTHR48079:SF6">
    <property type="entry name" value="NAD(P)-BINDING DOMAIN-CONTAINING PROTEIN-RELATED"/>
    <property type="match status" value="1"/>
</dbReference>
<comment type="caution">
    <text evidence="2">The sequence shown here is derived from an EMBL/GenBank/DDBJ whole genome shotgun (WGS) entry which is preliminary data.</text>
</comment>
<dbReference type="AlphaFoldDB" id="A0A1M2VGA7"/>
<dbReference type="InterPro" id="IPR008030">
    <property type="entry name" value="NmrA-like"/>
</dbReference>
<dbReference type="OMA" id="DGYFFVE"/>
<organism evidence="2 3">
    <name type="scientific">Trametes pubescens</name>
    <name type="common">White-rot fungus</name>
    <dbReference type="NCBI Taxonomy" id="154538"/>
    <lineage>
        <taxon>Eukaryota</taxon>
        <taxon>Fungi</taxon>
        <taxon>Dikarya</taxon>
        <taxon>Basidiomycota</taxon>
        <taxon>Agaricomycotina</taxon>
        <taxon>Agaricomycetes</taxon>
        <taxon>Polyporales</taxon>
        <taxon>Polyporaceae</taxon>
        <taxon>Trametes</taxon>
    </lineage>
</organism>
<dbReference type="Gene3D" id="3.40.50.720">
    <property type="entry name" value="NAD(P)-binding Rossmann-like Domain"/>
    <property type="match status" value="1"/>
</dbReference>
<evidence type="ECO:0000259" key="1">
    <source>
        <dbReference type="Pfam" id="PF05368"/>
    </source>
</evidence>
<dbReference type="PANTHER" id="PTHR48079">
    <property type="entry name" value="PROTEIN YEEZ"/>
    <property type="match status" value="1"/>
</dbReference>
<feature type="domain" description="NmrA-like" evidence="1">
    <location>
        <begin position="9"/>
        <end position="85"/>
    </location>
</feature>
<dbReference type="STRING" id="154538.A0A1M2VGA7"/>
<name>A0A1M2VGA7_TRAPU</name>
<evidence type="ECO:0000313" key="3">
    <source>
        <dbReference type="Proteomes" id="UP000184267"/>
    </source>
</evidence>
<dbReference type="InterPro" id="IPR051783">
    <property type="entry name" value="NAD(P)-dependent_oxidoreduct"/>
</dbReference>
<keyword evidence="3" id="KW-1185">Reference proteome</keyword>
<dbReference type="OrthoDB" id="10262413at2759"/>
<reference evidence="2 3" key="1">
    <citation type="submission" date="2016-10" db="EMBL/GenBank/DDBJ databases">
        <title>Genome sequence of the basidiomycete white-rot fungus Trametes pubescens.</title>
        <authorList>
            <person name="Makela M.R."/>
            <person name="Granchi Z."/>
            <person name="Peng M."/>
            <person name="De Vries R.P."/>
            <person name="Grigoriev I."/>
            <person name="Riley R."/>
            <person name="Hilden K."/>
        </authorList>
    </citation>
    <scope>NUCLEOTIDE SEQUENCE [LARGE SCALE GENOMIC DNA]</scope>
    <source>
        <strain evidence="2 3">FBCC735</strain>
    </source>
</reference>
<dbReference type="EMBL" id="MNAD01001298">
    <property type="protein sequence ID" value="OJT06577.1"/>
    <property type="molecule type" value="Genomic_DNA"/>
</dbReference>
<dbReference type="GO" id="GO:0005737">
    <property type="term" value="C:cytoplasm"/>
    <property type="evidence" value="ECO:0007669"/>
    <property type="project" value="TreeGrafter"/>
</dbReference>
<dbReference type="GO" id="GO:0004029">
    <property type="term" value="F:aldehyde dehydrogenase (NAD+) activity"/>
    <property type="evidence" value="ECO:0007669"/>
    <property type="project" value="TreeGrafter"/>
</dbReference>
<proteinExistence type="predicted"/>
<accession>A0A1M2VGA7</accession>
<dbReference type="InterPro" id="IPR036291">
    <property type="entry name" value="NAD(P)-bd_dom_sf"/>
</dbReference>
<dbReference type="Proteomes" id="UP000184267">
    <property type="component" value="Unassembled WGS sequence"/>
</dbReference>
<dbReference type="SUPFAM" id="SSF51735">
    <property type="entry name" value="NAD(P)-binding Rossmann-fold domains"/>
    <property type="match status" value="1"/>
</dbReference>
<evidence type="ECO:0000313" key="2">
    <source>
        <dbReference type="EMBL" id="OJT06577.1"/>
    </source>
</evidence>